<comment type="caution">
    <text evidence="1">The sequence shown here is derived from an EMBL/GenBank/DDBJ whole genome shotgun (WGS) entry which is preliminary data.</text>
</comment>
<name>A0ABU7XD18_9HYPH</name>
<dbReference type="NCBIfam" id="TIGR04160">
    <property type="entry name" value="methbact_MbnC"/>
    <property type="match status" value="1"/>
</dbReference>
<keyword evidence="2" id="KW-1185">Reference proteome</keyword>
<evidence type="ECO:0000313" key="1">
    <source>
        <dbReference type="EMBL" id="MEF3365280.1"/>
    </source>
</evidence>
<accession>A0ABU7XD18</accession>
<protein>
    <submittedName>
        <fullName evidence="1">Methanobactin biosynthesis protein MbnC</fullName>
    </submittedName>
</protein>
<reference evidence="1 2" key="1">
    <citation type="submission" date="2024-02" db="EMBL/GenBank/DDBJ databases">
        <authorList>
            <person name="Grouzdev D."/>
        </authorList>
    </citation>
    <scope>NUCLEOTIDE SEQUENCE [LARGE SCALE GENOMIC DNA]</scope>
    <source>
        <strain evidence="1 2">9N</strain>
    </source>
</reference>
<dbReference type="InterPro" id="IPR023973">
    <property type="entry name" value="MbnC-like"/>
</dbReference>
<dbReference type="Proteomes" id="UP001350748">
    <property type="component" value="Unassembled WGS sequence"/>
</dbReference>
<dbReference type="NCBIfam" id="TIGR04061">
    <property type="entry name" value="AZL_007950_fam"/>
    <property type="match status" value="1"/>
</dbReference>
<proteinExistence type="predicted"/>
<organism evidence="1 2">
    <name type="scientific">Methylocystis borbori</name>
    <dbReference type="NCBI Taxonomy" id="3118750"/>
    <lineage>
        <taxon>Bacteria</taxon>
        <taxon>Pseudomonadati</taxon>
        <taxon>Pseudomonadota</taxon>
        <taxon>Alphaproteobacteria</taxon>
        <taxon>Hyphomicrobiales</taxon>
        <taxon>Methylocystaceae</taxon>
        <taxon>Methylocystis</taxon>
    </lineage>
</organism>
<sequence>MHLTSPSEPARIVDKELFDWLTDLRPQTQIPRQSRAFVRIDVCHRAYWHALFDICPQLLKIAAPDGLAILRPFMTWAETQNLTFDWSFYLWVYEWLKQSEFQDRIDNDLLITMMGASAARWGNYDRTPACGLVLASAEASEIVVAWKCRTASGRREIEIIDLEEPLPPPEESFGFFTLPSFELAPFPGWRNIPR</sequence>
<gene>
    <name evidence="1" type="primary">mbnC</name>
    <name evidence="1" type="ORF">V3H18_01900</name>
</gene>
<dbReference type="EMBL" id="JAZHYN010000003">
    <property type="protein sequence ID" value="MEF3365280.1"/>
    <property type="molecule type" value="Genomic_DNA"/>
</dbReference>
<dbReference type="RefSeq" id="WP_332080185.1">
    <property type="nucleotide sequence ID" value="NZ_JAZHYN010000003.1"/>
</dbReference>
<evidence type="ECO:0000313" key="2">
    <source>
        <dbReference type="Proteomes" id="UP001350748"/>
    </source>
</evidence>